<dbReference type="SUPFAM" id="SSF56954">
    <property type="entry name" value="Outer membrane efflux proteins (OEP)"/>
    <property type="match status" value="1"/>
</dbReference>
<organism evidence="4 5">
    <name type="scientific">Bowmanella denitrificans</name>
    <dbReference type="NCBI Taxonomy" id="366582"/>
    <lineage>
        <taxon>Bacteria</taxon>
        <taxon>Pseudomonadati</taxon>
        <taxon>Pseudomonadota</taxon>
        <taxon>Gammaproteobacteria</taxon>
        <taxon>Alteromonadales</taxon>
        <taxon>Alteromonadaceae</taxon>
        <taxon>Bowmanella</taxon>
    </lineage>
</organism>
<evidence type="ECO:0000256" key="3">
    <source>
        <dbReference type="SAM" id="SignalP"/>
    </source>
</evidence>
<evidence type="ECO:0000256" key="2">
    <source>
        <dbReference type="SAM" id="Coils"/>
    </source>
</evidence>
<dbReference type="Proteomes" id="UP001501757">
    <property type="component" value="Unassembled WGS sequence"/>
</dbReference>
<keyword evidence="2" id="KW-0175">Coiled coil</keyword>
<dbReference type="RefSeq" id="WP_343845421.1">
    <property type="nucleotide sequence ID" value="NZ_BAAAEI010000014.1"/>
</dbReference>
<keyword evidence="3" id="KW-0732">Signal</keyword>
<name>A0ABN0XC68_9ALTE</name>
<dbReference type="PANTHER" id="PTHR30203:SF24">
    <property type="entry name" value="BLR4935 PROTEIN"/>
    <property type="match status" value="1"/>
</dbReference>
<dbReference type="EMBL" id="BAAAEI010000014">
    <property type="protein sequence ID" value="GAA0360548.1"/>
    <property type="molecule type" value="Genomic_DNA"/>
</dbReference>
<dbReference type="InterPro" id="IPR003423">
    <property type="entry name" value="OMP_efflux"/>
</dbReference>
<feature type="chain" id="PRO_5047355486" evidence="3">
    <location>
        <begin position="26"/>
        <end position="439"/>
    </location>
</feature>
<gene>
    <name evidence="4" type="ORF">GCM10009092_25990</name>
</gene>
<keyword evidence="5" id="KW-1185">Reference proteome</keyword>
<dbReference type="PANTHER" id="PTHR30203">
    <property type="entry name" value="OUTER MEMBRANE CATION EFFLUX PROTEIN"/>
    <property type="match status" value="1"/>
</dbReference>
<dbReference type="InterPro" id="IPR010131">
    <property type="entry name" value="MdtP/NodT-like"/>
</dbReference>
<feature type="coiled-coil region" evidence="2">
    <location>
        <begin position="327"/>
        <end position="354"/>
    </location>
</feature>
<dbReference type="Gene3D" id="1.20.1600.10">
    <property type="entry name" value="Outer membrane efflux proteins (OEP)"/>
    <property type="match status" value="1"/>
</dbReference>
<sequence>MNFENFRVRIAVVGLLCLLARPATAALGQSALSLKDALQASLKYHPTLSQYPYEIRAMEAERLQAGLTPNPSVSVELENVLGSGDSRGLAGAELTLTFSQLVEMGDKRDMRLALQDQQQQSTTLRYEWDRLEVLADTAEKFYQVLRYQQLRLWNRRRIEQIGDSLNVIRQRAGAGAVSDADVSRMAYRLAEVELEQGRLDSQWQEACFALSQLWLQAPTFTEVAGDMARLPALPTQIALDQAVNSAPELRLLQQQYLVQQARLNLEQANGQADITLNAGVRHNRANADTGLVFGLSMPLNWQNPNQGNIDAALATMDGLNMQQAQRRQRLRTQLQLLLSQAKSSEKRLAELQTRLLPQAQQLLQASRAGYQHGQISVLQLLDAQEVLFGAERQRLDAQLEVFELLLAMQRLSGQPLIDTPTLALVADAAIQQQLSGNVK</sequence>
<dbReference type="Pfam" id="PF02321">
    <property type="entry name" value="OEP"/>
    <property type="match status" value="2"/>
</dbReference>
<feature type="signal peptide" evidence="3">
    <location>
        <begin position="1"/>
        <end position="25"/>
    </location>
</feature>
<comment type="caution">
    <text evidence="4">The sequence shown here is derived from an EMBL/GenBank/DDBJ whole genome shotgun (WGS) entry which is preliminary data.</text>
</comment>
<protein>
    <submittedName>
        <fullName evidence="4">TolC family protein</fullName>
    </submittedName>
</protein>
<evidence type="ECO:0000313" key="5">
    <source>
        <dbReference type="Proteomes" id="UP001501757"/>
    </source>
</evidence>
<accession>A0ABN0XC68</accession>
<evidence type="ECO:0000256" key="1">
    <source>
        <dbReference type="ARBA" id="ARBA00007613"/>
    </source>
</evidence>
<comment type="similarity">
    <text evidence="1">Belongs to the outer membrane factor (OMF) (TC 1.B.17) family.</text>
</comment>
<proteinExistence type="inferred from homology"/>
<evidence type="ECO:0000313" key="4">
    <source>
        <dbReference type="EMBL" id="GAA0360548.1"/>
    </source>
</evidence>
<reference evidence="4 5" key="1">
    <citation type="journal article" date="2019" name="Int. J. Syst. Evol. Microbiol.">
        <title>The Global Catalogue of Microorganisms (GCM) 10K type strain sequencing project: providing services to taxonomists for standard genome sequencing and annotation.</title>
        <authorList>
            <consortium name="The Broad Institute Genomics Platform"/>
            <consortium name="The Broad Institute Genome Sequencing Center for Infectious Disease"/>
            <person name="Wu L."/>
            <person name="Ma J."/>
        </authorList>
    </citation>
    <scope>NUCLEOTIDE SEQUENCE [LARGE SCALE GENOMIC DNA]</scope>
    <source>
        <strain evidence="4 5">JCM 13378</strain>
    </source>
</reference>